<dbReference type="AlphaFoldDB" id="A0A2W0CDQ7"/>
<sequence>MYAKNLKGSAHKLLYYRYRPTGAEESKIRVVNDEQQAYTKKELEKIYIPEEEIKKFSLDKHGQPIPHVDGHMTIISNYIWDYWGHFFSAEGVALYGHLKRFCYGDKDYCWPDLKLISQKMNKSRNTVKKVLGVLERYGFVVVFNVQNADKNNLEESPLYKVRKKVPFLPVELYERLPTELRLDHDRYMQRIVENLDEVIHLDPSVDFTEVYDSVIRKGTVVRKEKTIQKLQKDTQAKIKSLEMEITDQDRSVWNEVLITLQAKMTKPSFDTWFKHSFCIKRDRTVTIYSPTHFASEWLSNRMDSLIHDGLLQVDPYIEKIQYDYLHQ</sequence>
<reference evidence="2 3" key="1">
    <citation type="submission" date="2018-01" db="EMBL/GenBank/DDBJ databases">
        <title>Genome sequence of the PGP bacterium Paenibacillus illinoisensis E3.</title>
        <authorList>
            <person name="Rolli E."/>
            <person name="Marasco R."/>
            <person name="Bessem C."/>
            <person name="Michoud G."/>
            <person name="Gaiarsa S."/>
            <person name="Borin S."/>
            <person name="Daffonchio D."/>
        </authorList>
    </citation>
    <scope>NUCLEOTIDE SEQUENCE [LARGE SCALE GENOMIC DNA]</scope>
    <source>
        <strain evidence="2 3">E3</strain>
    </source>
</reference>
<dbReference type="RefSeq" id="WP_110756073.1">
    <property type="nucleotide sequence ID" value="NZ_PRLG01000003.1"/>
</dbReference>
<dbReference type="InterPro" id="IPR036388">
    <property type="entry name" value="WH-like_DNA-bd_sf"/>
</dbReference>
<accession>A0A2W0CDQ7</accession>
<gene>
    <name evidence="2" type="ORF">PIL02S_00487</name>
</gene>
<dbReference type="Pfam" id="PF11638">
    <property type="entry name" value="DnaA_N"/>
    <property type="match status" value="1"/>
</dbReference>
<dbReference type="InterPro" id="IPR024633">
    <property type="entry name" value="DnaA_N_dom"/>
</dbReference>
<proteinExistence type="predicted"/>
<dbReference type="Pfam" id="PF13730">
    <property type="entry name" value="HTH_36"/>
    <property type="match status" value="1"/>
</dbReference>
<dbReference type="Gene3D" id="3.30.300.180">
    <property type="match status" value="1"/>
</dbReference>
<comment type="caution">
    <text evidence="2">The sequence shown here is derived from an EMBL/GenBank/DDBJ whole genome shotgun (WGS) entry which is preliminary data.</text>
</comment>
<evidence type="ECO:0000313" key="2">
    <source>
        <dbReference type="EMBL" id="PYY30940.1"/>
    </source>
</evidence>
<name>A0A2W0CDQ7_9BACL</name>
<organism evidence="2 3">
    <name type="scientific">Paenibacillus illinoisensis</name>
    <dbReference type="NCBI Taxonomy" id="59845"/>
    <lineage>
        <taxon>Bacteria</taxon>
        <taxon>Bacillati</taxon>
        <taxon>Bacillota</taxon>
        <taxon>Bacilli</taxon>
        <taxon>Bacillales</taxon>
        <taxon>Paenibacillaceae</taxon>
        <taxon>Paenibacillus</taxon>
    </lineage>
</organism>
<evidence type="ECO:0000259" key="1">
    <source>
        <dbReference type="Pfam" id="PF11638"/>
    </source>
</evidence>
<feature type="domain" description="DnaA N-terminal" evidence="1">
    <location>
        <begin position="251"/>
        <end position="307"/>
    </location>
</feature>
<protein>
    <recommendedName>
        <fullName evidence="1">DnaA N-terminal domain-containing protein</fullName>
    </recommendedName>
</protein>
<dbReference type="EMBL" id="PRLG01000003">
    <property type="protein sequence ID" value="PYY30940.1"/>
    <property type="molecule type" value="Genomic_DNA"/>
</dbReference>
<evidence type="ECO:0000313" key="3">
    <source>
        <dbReference type="Proteomes" id="UP000247459"/>
    </source>
</evidence>
<dbReference type="Gene3D" id="1.10.10.10">
    <property type="entry name" value="Winged helix-like DNA-binding domain superfamily/Winged helix DNA-binding domain"/>
    <property type="match status" value="1"/>
</dbReference>
<dbReference type="InterPro" id="IPR038454">
    <property type="entry name" value="DnaA_N_sf"/>
</dbReference>
<dbReference type="OrthoDB" id="9804312at2"/>
<dbReference type="Proteomes" id="UP000247459">
    <property type="component" value="Unassembled WGS sequence"/>
</dbReference>